<evidence type="ECO:0000256" key="3">
    <source>
        <dbReference type="ARBA" id="ARBA00023082"/>
    </source>
</evidence>
<accession>A0A2S7KMJ5</accession>
<dbReference type="InterPro" id="IPR036388">
    <property type="entry name" value="WH-like_DNA-bd_sf"/>
</dbReference>
<dbReference type="PANTHER" id="PTHR43133">
    <property type="entry name" value="RNA POLYMERASE ECF-TYPE SIGMA FACTO"/>
    <property type="match status" value="1"/>
</dbReference>
<dbReference type="EMBL" id="MQUB01000001">
    <property type="protein sequence ID" value="PQB03854.1"/>
    <property type="molecule type" value="Genomic_DNA"/>
</dbReference>
<evidence type="ECO:0000313" key="10">
    <source>
        <dbReference type="EMBL" id="PQB03854.1"/>
    </source>
</evidence>
<dbReference type="SUPFAM" id="SSF88946">
    <property type="entry name" value="Sigma2 domain of RNA polymerase sigma factors"/>
    <property type="match status" value="1"/>
</dbReference>
<dbReference type="CDD" id="cd06171">
    <property type="entry name" value="Sigma70_r4"/>
    <property type="match status" value="1"/>
</dbReference>
<feature type="domain" description="RNA polymerase sigma-70 region 2" evidence="8">
    <location>
        <begin position="23"/>
        <end position="90"/>
    </location>
</feature>
<dbReference type="NCBIfam" id="TIGR02937">
    <property type="entry name" value="sigma70-ECF"/>
    <property type="match status" value="1"/>
</dbReference>
<dbReference type="GO" id="GO:0016987">
    <property type="term" value="F:sigma factor activity"/>
    <property type="evidence" value="ECO:0007669"/>
    <property type="project" value="UniProtKB-KW"/>
</dbReference>
<dbReference type="AlphaFoldDB" id="A0A2S7KMJ5"/>
<evidence type="ECO:0000256" key="2">
    <source>
        <dbReference type="ARBA" id="ARBA00023015"/>
    </source>
</evidence>
<dbReference type="InterPro" id="IPR000838">
    <property type="entry name" value="RNA_pol_sigma70_ECF_CS"/>
</dbReference>
<evidence type="ECO:0000256" key="7">
    <source>
        <dbReference type="SAM" id="Coils"/>
    </source>
</evidence>
<gene>
    <name evidence="10" type="ORF">BST85_02245</name>
</gene>
<name>A0A2S7KMJ5_9FLAO</name>
<dbReference type="SUPFAM" id="SSF88659">
    <property type="entry name" value="Sigma3 and sigma4 domains of RNA polymerase sigma factors"/>
    <property type="match status" value="1"/>
</dbReference>
<comment type="caution">
    <text evidence="10">The sequence shown here is derived from an EMBL/GenBank/DDBJ whole genome shotgun (WGS) entry which is preliminary data.</text>
</comment>
<organism evidence="10 11">
    <name type="scientific">Aureitalea marina</name>
    <dbReference type="NCBI Taxonomy" id="930804"/>
    <lineage>
        <taxon>Bacteria</taxon>
        <taxon>Pseudomonadati</taxon>
        <taxon>Bacteroidota</taxon>
        <taxon>Flavobacteriia</taxon>
        <taxon>Flavobacteriales</taxon>
        <taxon>Flavobacteriaceae</taxon>
        <taxon>Aureitalea</taxon>
    </lineage>
</organism>
<proteinExistence type="inferred from homology"/>
<protein>
    <recommendedName>
        <fullName evidence="6">RNA polymerase sigma factor</fullName>
    </recommendedName>
</protein>
<dbReference type="Gene3D" id="1.10.1740.10">
    <property type="match status" value="1"/>
</dbReference>
<dbReference type="Pfam" id="PF08281">
    <property type="entry name" value="Sigma70_r4_2"/>
    <property type="match status" value="1"/>
</dbReference>
<reference evidence="10 11" key="1">
    <citation type="submission" date="2016-11" db="EMBL/GenBank/DDBJ databases">
        <title>Trade-off between light-utilization and light-protection in marine flavobacteria.</title>
        <authorList>
            <person name="Kumagai Y."/>
        </authorList>
    </citation>
    <scope>NUCLEOTIDE SEQUENCE [LARGE SCALE GENOMIC DNA]</scope>
    <source>
        <strain evidence="10 11">NBRC 107741</strain>
    </source>
</reference>
<dbReference type="RefSeq" id="WP_104811776.1">
    <property type="nucleotide sequence ID" value="NZ_MQUB01000001.1"/>
</dbReference>
<keyword evidence="4 6" id="KW-0238">DNA-binding</keyword>
<evidence type="ECO:0000259" key="8">
    <source>
        <dbReference type="Pfam" id="PF04542"/>
    </source>
</evidence>
<keyword evidence="11" id="KW-1185">Reference proteome</keyword>
<evidence type="ECO:0000256" key="1">
    <source>
        <dbReference type="ARBA" id="ARBA00010641"/>
    </source>
</evidence>
<dbReference type="InterPro" id="IPR013324">
    <property type="entry name" value="RNA_pol_sigma_r3/r4-like"/>
</dbReference>
<keyword evidence="3 6" id="KW-0731">Sigma factor</keyword>
<dbReference type="InterPro" id="IPR013249">
    <property type="entry name" value="RNA_pol_sigma70_r4_t2"/>
</dbReference>
<dbReference type="InterPro" id="IPR013325">
    <property type="entry name" value="RNA_pol_sigma_r2"/>
</dbReference>
<dbReference type="GO" id="GO:0003677">
    <property type="term" value="F:DNA binding"/>
    <property type="evidence" value="ECO:0007669"/>
    <property type="project" value="UniProtKB-KW"/>
</dbReference>
<evidence type="ECO:0000259" key="9">
    <source>
        <dbReference type="Pfam" id="PF08281"/>
    </source>
</evidence>
<comment type="similarity">
    <text evidence="1 6">Belongs to the sigma-70 factor family. ECF subfamily.</text>
</comment>
<feature type="domain" description="RNA polymerase sigma factor 70 region 4 type 2" evidence="9">
    <location>
        <begin position="122"/>
        <end position="174"/>
    </location>
</feature>
<dbReference type="Pfam" id="PF04542">
    <property type="entry name" value="Sigma70_r2"/>
    <property type="match status" value="1"/>
</dbReference>
<dbReference type="InterPro" id="IPR014284">
    <property type="entry name" value="RNA_pol_sigma-70_dom"/>
</dbReference>
<feature type="coiled-coil region" evidence="7">
    <location>
        <begin position="91"/>
        <end position="118"/>
    </location>
</feature>
<dbReference type="InterPro" id="IPR039425">
    <property type="entry name" value="RNA_pol_sigma-70-like"/>
</dbReference>
<keyword evidence="2 6" id="KW-0805">Transcription regulation</keyword>
<dbReference type="Gene3D" id="1.10.10.10">
    <property type="entry name" value="Winged helix-like DNA-binding domain superfamily/Winged helix DNA-binding domain"/>
    <property type="match status" value="1"/>
</dbReference>
<dbReference type="PROSITE" id="PS01063">
    <property type="entry name" value="SIGMA70_ECF"/>
    <property type="match status" value="1"/>
</dbReference>
<keyword evidence="7" id="KW-0175">Coiled coil</keyword>
<evidence type="ECO:0000313" key="11">
    <source>
        <dbReference type="Proteomes" id="UP000239800"/>
    </source>
</evidence>
<sequence>MENTDQDLIRETLSGNSQAFGKLVLAYQDFIFTVALRVVKVREEAEEVAQDTFIKAYESLGTYRGDSKFSSWLYSIAYRKALDRVRKYKRNKELELIEEITERQLDEVENALGYLEAQERRLMIDQCIMKLPEQEAALITFYYFEEMSVKEIAKITDLSEDNIKIKLFRSRKKLFNMLRSYIQPEEHEENGKAI</sequence>
<evidence type="ECO:0000256" key="6">
    <source>
        <dbReference type="RuleBase" id="RU000716"/>
    </source>
</evidence>
<evidence type="ECO:0000256" key="5">
    <source>
        <dbReference type="ARBA" id="ARBA00023163"/>
    </source>
</evidence>
<evidence type="ECO:0000256" key="4">
    <source>
        <dbReference type="ARBA" id="ARBA00023125"/>
    </source>
</evidence>
<dbReference type="PANTHER" id="PTHR43133:SF8">
    <property type="entry name" value="RNA POLYMERASE SIGMA FACTOR HI_1459-RELATED"/>
    <property type="match status" value="1"/>
</dbReference>
<dbReference type="GO" id="GO:0006352">
    <property type="term" value="P:DNA-templated transcription initiation"/>
    <property type="evidence" value="ECO:0007669"/>
    <property type="project" value="InterPro"/>
</dbReference>
<keyword evidence="5 6" id="KW-0804">Transcription</keyword>
<dbReference type="InterPro" id="IPR007627">
    <property type="entry name" value="RNA_pol_sigma70_r2"/>
</dbReference>
<dbReference type="Proteomes" id="UP000239800">
    <property type="component" value="Unassembled WGS sequence"/>
</dbReference>
<dbReference type="OrthoDB" id="1027298at2"/>